<dbReference type="RefSeq" id="WP_026015264.1">
    <property type="nucleotide sequence ID" value="NZ_JACIEN010000008.1"/>
</dbReference>
<name>A0A840C1Q0_9HYPH</name>
<keyword evidence="5" id="KW-1185">Reference proteome</keyword>
<dbReference type="Proteomes" id="UP000577362">
    <property type="component" value="Unassembled WGS sequence"/>
</dbReference>
<evidence type="ECO:0000256" key="1">
    <source>
        <dbReference type="ARBA" id="ARBA00022491"/>
    </source>
</evidence>
<keyword evidence="4" id="KW-0282">Flagellum</keyword>
<evidence type="ECO:0000313" key="4">
    <source>
        <dbReference type="EMBL" id="MBB4019781.1"/>
    </source>
</evidence>
<evidence type="ECO:0000313" key="5">
    <source>
        <dbReference type="Proteomes" id="UP000577362"/>
    </source>
</evidence>
<keyword evidence="3" id="KW-0694">RNA-binding</keyword>
<dbReference type="GO" id="GO:0048027">
    <property type="term" value="F:mRNA 5'-UTR binding"/>
    <property type="evidence" value="ECO:0007669"/>
    <property type="project" value="InterPro"/>
</dbReference>
<reference evidence="4 5" key="1">
    <citation type="submission" date="2020-08" db="EMBL/GenBank/DDBJ databases">
        <title>Genomic Encyclopedia of Type Strains, Phase IV (KMG-IV): sequencing the most valuable type-strain genomes for metagenomic binning, comparative biology and taxonomic classification.</title>
        <authorList>
            <person name="Goeker M."/>
        </authorList>
    </citation>
    <scope>NUCLEOTIDE SEQUENCE [LARGE SCALE GENOMIC DNA]</scope>
    <source>
        <strain evidence="4 5">DSM 103737</strain>
    </source>
</reference>
<keyword evidence="4" id="KW-0969">Cilium</keyword>
<dbReference type="GO" id="GO:1902209">
    <property type="term" value="P:negative regulation of bacterial-type flagellum assembly"/>
    <property type="evidence" value="ECO:0007669"/>
    <property type="project" value="InterPro"/>
</dbReference>
<sequence length="148" mass="16977">MKRSMQLSLRAGERIYINGAVLRVDRKVAIELLNDATFLMENHVLQIEDATTPLKRLYFVLQTMLMDPATAQETLKLFRQLFDLVPCSYSQAPEAPFLETLEKVRGLAEEGRPFEAMRVLRGLYCDELPLLDEHEREAEAPLLRKQAG</sequence>
<evidence type="ECO:0000256" key="2">
    <source>
        <dbReference type="ARBA" id="ARBA00022795"/>
    </source>
</evidence>
<accession>A0A840C1Q0</accession>
<dbReference type="Pfam" id="PF07378">
    <property type="entry name" value="FlbT"/>
    <property type="match status" value="1"/>
</dbReference>
<dbReference type="GO" id="GO:0006402">
    <property type="term" value="P:mRNA catabolic process"/>
    <property type="evidence" value="ECO:0007669"/>
    <property type="project" value="InterPro"/>
</dbReference>
<gene>
    <name evidence="4" type="ORF">GGR16_004836</name>
</gene>
<dbReference type="AlphaFoldDB" id="A0A840C1Q0"/>
<comment type="caution">
    <text evidence="4">The sequence shown here is derived from an EMBL/GenBank/DDBJ whole genome shotgun (WGS) entry which is preliminary data.</text>
</comment>
<keyword evidence="1" id="KW-0678">Repressor</keyword>
<dbReference type="EMBL" id="JACIEN010000008">
    <property type="protein sequence ID" value="MBB4019781.1"/>
    <property type="molecule type" value="Genomic_DNA"/>
</dbReference>
<keyword evidence="4" id="KW-0966">Cell projection</keyword>
<dbReference type="InterPro" id="IPR009967">
    <property type="entry name" value="Flagellum_FlbT"/>
</dbReference>
<organism evidence="4 5">
    <name type="scientific">Chelatococcus caeni</name>
    <dbReference type="NCBI Taxonomy" id="1348468"/>
    <lineage>
        <taxon>Bacteria</taxon>
        <taxon>Pseudomonadati</taxon>
        <taxon>Pseudomonadota</taxon>
        <taxon>Alphaproteobacteria</taxon>
        <taxon>Hyphomicrobiales</taxon>
        <taxon>Chelatococcaceae</taxon>
        <taxon>Chelatococcus</taxon>
    </lineage>
</organism>
<keyword evidence="2" id="KW-1005">Bacterial flagellum biogenesis</keyword>
<dbReference type="GO" id="GO:0044781">
    <property type="term" value="P:bacterial-type flagellum organization"/>
    <property type="evidence" value="ECO:0007669"/>
    <property type="project" value="UniProtKB-KW"/>
</dbReference>
<evidence type="ECO:0000256" key="3">
    <source>
        <dbReference type="ARBA" id="ARBA00022884"/>
    </source>
</evidence>
<dbReference type="NCBIfam" id="NF001995">
    <property type="entry name" value="PRK00794.1-1"/>
    <property type="match status" value="1"/>
</dbReference>
<proteinExistence type="predicted"/>
<protein>
    <submittedName>
        <fullName evidence="4">Flagellar protein FlbT</fullName>
    </submittedName>
</protein>